<keyword evidence="4" id="KW-0472">Membrane</keyword>
<dbReference type="Pfam" id="PF04191">
    <property type="entry name" value="PEMT"/>
    <property type="match status" value="1"/>
</dbReference>
<proteinExistence type="predicted"/>
<dbReference type="Gene3D" id="1.20.120.1630">
    <property type="match status" value="1"/>
</dbReference>
<gene>
    <name evidence="5" type="ORF">GCM10022235_26790</name>
</gene>
<keyword evidence="2" id="KW-0812">Transmembrane</keyword>
<dbReference type="RefSeq" id="WP_344840609.1">
    <property type="nucleotide sequence ID" value="NZ_BAABAA010000002.1"/>
</dbReference>
<dbReference type="Proteomes" id="UP001501222">
    <property type="component" value="Unassembled WGS sequence"/>
</dbReference>
<comment type="caution">
    <text evidence="5">The sequence shown here is derived from an EMBL/GenBank/DDBJ whole genome shotgun (WGS) entry which is preliminary data.</text>
</comment>
<dbReference type="EMBL" id="BAABAA010000002">
    <property type="protein sequence ID" value="GAA3557297.1"/>
    <property type="molecule type" value="Genomic_DNA"/>
</dbReference>
<protein>
    <recommendedName>
        <fullName evidence="7">Phospholipid methyltransferase</fullName>
    </recommendedName>
</protein>
<sequence length="88" mass="10210">MIGGDFRFVRNPMYVGVVTTILGQALLYLDPALLIYGLGAWVVMATFVRYYEEPVLRQRYGSQYDDYRKAVPAWIPRVRPWRRTAPPA</sequence>
<evidence type="ECO:0000256" key="1">
    <source>
        <dbReference type="ARBA" id="ARBA00004127"/>
    </source>
</evidence>
<evidence type="ECO:0000313" key="5">
    <source>
        <dbReference type="EMBL" id="GAA3557297.1"/>
    </source>
</evidence>
<comment type="subcellular location">
    <subcellularLocation>
        <location evidence="1">Endomembrane system</location>
        <topology evidence="1">Multi-pass membrane protein</topology>
    </subcellularLocation>
</comment>
<keyword evidence="6" id="KW-1185">Reference proteome</keyword>
<evidence type="ECO:0000256" key="4">
    <source>
        <dbReference type="ARBA" id="ARBA00023136"/>
    </source>
</evidence>
<reference evidence="6" key="1">
    <citation type="journal article" date="2019" name="Int. J. Syst. Evol. Microbiol.">
        <title>The Global Catalogue of Microorganisms (GCM) 10K type strain sequencing project: providing services to taxonomists for standard genome sequencing and annotation.</title>
        <authorList>
            <consortium name="The Broad Institute Genomics Platform"/>
            <consortium name="The Broad Institute Genome Sequencing Center for Infectious Disease"/>
            <person name="Wu L."/>
            <person name="Ma J."/>
        </authorList>
    </citation>
    <scope>NUCLEOTIDE SEQUENCE [LARGE SCALE GENOMIC DNA]</scope>
    <source>
        <strain evidence="6">JCM 16928</strain>
    </source>
</reference>
<evidence type="ECO:0000256" key="2">
    <source>
        <dbReference type="ARBA" id="ARBA00022692"/>
    </source>
</evidence>
<evidence type="ECO:0000256" key="3">
    <source>
        <dbReference type="ARBA" id="ARBA00022989"/>
    </source>
</evidence>
<evidence type="ECO:0008006" key="7">
    <source>
        <dbReference type="Google" id="ProtNLM"/>
    </source>
</evidence>
<accession>A0ABP6WVD8</accession>
<evidence type="ECO:0000313" key="6">
    <source>
        <dbReference type="Proteomes" id="UP001501222"/>
    </source>
</evidence>
<organism evidence="5 6">
    <name type="scientific">Kribbella ginsengisoli</name>
    <dbReference type="NCBI Taxonomy" id="363865"/>
    <lineage>
        <taxon>Bacteria</taxon>
        <taxon>Bacillati</taxon>
        <taxon>Actinomycetota</taxon>
        <taxon>Actinomycetes</taxon>
        <taxon>Propionibacteriales</taxon>
        <taxon>Kribbellaceae</taxon>
        <taxon>Kribbella</taxon>
    </lineage>
</organism>
<name>A0ABP6WVD8_9ACTN</name>
<dbReference type="InterPro" id="IPR007318">
    <property type="entry name" value="Phopholipid_MeTrfase"/>
</dbReference>
<keyword evidence="3" id="KW-1133">Transmembrane helix</keyword>